<gene>
    <name evidence="8" type="ORF">SAMN06297144_1216</name>
</gene>
<evidence type="ECO:0000256" key="4">
    <source>
        <dbReference type="ARBA" id="ARBA00023004"/>
    </source>
</evidence>
<dbReference type="PROSITE" id="PS51918">
    <property type="entry name" value="RADICAL_SAM"/>
    <property type="match status" value="1"/>
</dbReference>
<evidence type="ECO:0000256" key="6">
    <source>
        <dbReference type="ARBA" id="ARBA00023601"/>
    </source>
</evidence>
<keyword evidence="4" id="KW-0408">Iron</keyword>
<keyword evidence="5" id="KW-0411">Iron-sulfur</keyword>
<keyword evidence="9" id="KW-1185">Reference proteome</keyword>
<organism evidence="8 9">
    <name type="scientific">Sphingomonas guangdongensis</name>
    <dbReference type="NCBI Taxonomy" id="1141890"/>
    <lineage>
        <taxon>Bacteria</taxon>
        <taxon>Pseudomonadati</taxon>
        <taxon>Pseudomonadota</taxon>
        <taxon>Alphaproteobacteria</taxon>
        <taxon>Sphingomonadales</taxon>
        <taxon>Sphingomonadaceae</taxon>
        <taxon>Sphingomonas</taxon>
    </lineage>
</organism>
<evidence type="ECO:0000256" key="5">
    <source>
        <dbReference type="ARBA" id="ARBA00023014"/>
    </source>
</evidence>
<dbReference type="RefSeq" id="WP_097063014.1">
    <property type="nucleotide sequence ID" value="NZ_OBMI01000001.1"/>
</dbReference>
<dbReference type="SFLD" id="SFLDG01384">
    <property type="entry name" value="thioether_bond_formation_requi"/>
    <property type="match status" value="1"/>
</dbReference>
<dbReference type="InterPro" id="IPR023867">
    <property type="entry name" value="Sulphatase_maturase_rSAM"/>
</dbReference>
<comment type="cofactor">
    <cofactor evidence="1">
        <name>[4Fe-4S] cluster</name>
        <dbReference type="ChEBI" id="CHEBI:49883"/>
    </cofactor>
</comment>
<dbReference type="GO" id="GO:0051536">
    <property type="term" value="F:iron-sulfur cluster binding"/>
    <property type="evidence" value="ECO:0007669"/>
    <property type="project" value="UniProtKB-KW"/>
</dbReference>
<dbReference type="Proteomes" id="UP000219494">
    <property type="component" value="Unassembled WGS sequence"/>
</dbReference>
<dbReference type="InterPro" id="IPR058240">
    <property type="entry name" value="rSAM_sf"/>
</dbReference>
<dbReference type="PANTHER" id="PTHR43273">
    <property type="entry name" value="ANAEROBIC SULFATASE-MATURATING ENZYME HOMOLOG ASLB-RELATED"/>
    <property type="match status" value="1"/>
</dbReference>
<evidence type="ECO:0000259" key="7">
    <source>
        <dbReference type="PROSITE" id="PS51918"/>
    </source>
</evidence>
<sequence>MTPLPLRFHPLRNGRALAVNDAGRFFSTDEAFLDRIIDRRLSPDDRAFLLREGHAYGRERDLAHLAHLRGIARRTCAPTQLDYLILVPTLRCDLACSYCQVSRAAIGSVGYDWTPGTLDAVLRMLDGLESDSVKLEFQGGEPTLRPDLITAVMERARRFPRRQIVICTNLSRLDDETLAILDDPDVLVSTSLDGDPDTHRRNRTGSVHADDVFRRNLDLLLARYGPDKVAALPTVDPLAPPDVDTLIEAYVGRGMNSIPLRPIVYHGFARKRHSASADPGEAWLAYHERFVRRIVERNWADRSRVIEESHLALCIRRIFRPGVDNHVDLRNPNPMGIDYLVVDHDGTLYPTDEARMLARSGVIDLSIGHVSSGVDAARRDLLNAHSDNVHDPACSRCAFQPYCGRDMVDDIARYGRIDVARRDTDFCRRQTHAFDLAFDLIHDDDSAVRHSVARWLGLPGDPPALGIHHA</sequence>
<evidence type="ECO:0000256" key="2">
    <source>
        <dbReference type="ARBA" id="ARBA00022691"/>
    </source>
</evidence>
<dbReference type="Gene3D" id="3.20.20.70">
    <property type="entry name" value="Aldolase class I"/>
    <property type="match status" value="1"/>
</dbReference>
<accession>A0A285QFY6</accession>
<keyword evidence="3" id="KW-0479">Metal-binding</keyword>
<proteinExistence type="inferred from homology"/>
<feature type="domain" description="Radical SAM core" evidence="7">
    <location>
        <begin position="76"/>
        <end position="301"/>
    </location>
</feature>
<dbReference type="SFLD" id="SFLDG01067">
    <property type="entry name" value="SPASM/twitch_domain_containing"/>
    <property type="match status" value="1"/>
</dbReference>
<reference evidence="8 9" key="1">
    <citation type="submission" date="2017-07" db="EMBL/GenBank/DDBJ databases">
        <authorList>
            <person name="Sun Z.S."/>
            <person name="Albrecht U."/>
            <person name="Echele G."/>
            <person name="Lee C.C."/>
        </authorList>
    </citation>
    <scope>NUCLEOTIDE SEQUENCE [LARGE SCALE GENOMIC DNA]</scope>
    <source>
        <strain evidence="8 9">CGMCC 1.12672</strain>
    </source>
</reference>
<dbReference type="EMBL" id="OBMI01000001">
    <property type="protein sequence ID" value="SOB80746.1"/>
    <property type="molecule type" value="Genomic_DNA"/>
</dbReference>
<keyword evidence="2" id="KW-0949">S-adenosyl-L-methionine</keyword>
<dbReference type="CDD" id="cd01335">
    <property type="entry name" value="Radical_SAM"/>
    <property type="match status" value="1"/>
</dbReference>
<evidence type="ECO:0000256" key="3">
    <source>
        <dbReference type="ARBA" id="ARBA00022723"/>
    </source>
</evidence>
<dbReference type="SFLD" id="SFLDS00029">
    <property type="entry name" value="Radical_SAM"/>
    <property type="match status" value="1"/>
</dbReference>
<dbReference type="InterPro" id="IPR013785">
    <property type="entry name" value="Aldolase_TIM"/>
</dbReference>
<dbReference type="GO" id="GO:0046872">
    <property type="term" value="F:metal ion binding"/>
    <property type="evidence" value="ECO:0007669"/>
    <property type="project" value="UniProtKB-KW"/>
</dbReference>
<dbReference type="Pfam" id="PF04055">
    <property type="entry name" value="Radical_SAM"/>
    <property type="match status" value="1"/>
</dbReference>
<dbReference type="SUPFAM" id="SSF102114">
    <property type="entry name" value="Radical SAM enzymes"/>
    <property type="match status" value="1"/>
</dbReference>
<protein>
    <submittedName>
        <fullName evidence="8">His-Xaa-Ser system radical SAM maturase HxsB</fullName>
    </submittedName>
</protein>
<dbReference type="SFLD" id="SFLDG01386">
    <property type="entry name" value="main_SPASM_domain-containing"/>
    <property type="match status" value="1"/>
</dbReference>
<comment type="similarity">
    <text evidence="6">Belongs to the radical SAM superfamily. Anaerobic sulfatase-maturating enzyme family.</text>
</comment>
<dbReference type="InterPro" id="IPR007197">
    <property type="entry name" value="rSAM"/>
</dbReference>
<evidence type="ECO:0000313" key="9">
    <source>
        <dbReference type="Proteomes" id="UP000219494"/>
    </source>
</evidence>
<dbReference type="PANTHER" id="PTHR43273:SF3">
    <property type="entry name" value="ANAEROBIC SULFATASE-MATURATING ENZYME HOMOLOG ASLB-RELATED"/>
    <property type="match status" value="1"/>
</dbReference>
<dbReference type="GO" id="GO:0016491">
    <property type="term" value="F:oxidoreductase activity"/>
    <property type="evidence" value="ECO:0007669"/>
    <property type="project" value="InterPro"/>
</dbReference>
<dbReference type="AlphaFoldDB" id="A0A285QFY6"/>
<name>A0A285QFY6_9SPHN</name>
<dbReference type="OrthoDB" id="9810775at2"/>
<evidence type="ECO:0000313" key="8">
    <source>
        <dbReference type="EMBL" id="SOB80746.1"/>
    </source>
</evidence>
<evidence type="ECO:0000256" key="1">
    <source>
        <dbReference type="ARBA" id="ARBA00001966"/>
    </source>
</evidence>